<evidence type="ECO:0000313" key="6">
    <source>
        <dbReference type="Proteomes" id="UP000027138"/>
    </source>
</evidence>
<feature type="compositionally biased region" description="Polar residues" evidence="3">
    <location>
        <begin position="8"/>
        <end position="19"/>
    </location>
</feature>
<name>A0A067JTG4_JATCU</name>
<dbReference type="InterPro" id="IPR051861">
    <property type="entry name" value="NET_actin-binding_domain"/>
</dbReference>
<reference evidence="5 6" key="1">
    <citation type="journal article" date="2014" name="PLoS ONE">
        <title>Global Analysis of Gene Expression Profiles in Physic Nut (Jatropha curcas L.) Seedlings Exposed to Salt Stress.</title>
        <authorList>
            <person name="Zhang L."/>
            <person name="Zhang C."/>
            <person name="Wu P."/>
            <person name="Chen Y."/>
            <person name="Li M."/>
            <person name="Jiang H."/>
            <person name="Wu G."/>
        </authorList>
    </citation>
    <scope>NUCLEOTIDE SEQUENCE [LARGE SCALE GENOMIC DNA]</scope>
    <source>
        <strain evidence="6">cv. GZQX0401</strain>
        <tissue evidence="5">Young leaves</tissue>
    </source>
</reference>
<evidence type="ECO:0000313" key="5">
    <source>
        <dbReference type="EMBL" id="KDP23275.1"/>
    </source>
</evidence>
<dbReference type="PANTHER" id="PTHR32258">
    <property type="entry name" value="PROTEIN NETWORKED 4A"/>
    <property type="match status" value="1"/>
</dbReference>
<evidence type="ECO:0000259" key="4">
    <source>
        <dbReference type="PROSITE" id="PS51774"/>
    </source>
</evidence>
<sequence length="212" mass="24819">MEELNDDSPASFSWWSGSHNRPHQSPWLQATLSDLDDKIKTMVNIIQDDGDSFAERAHAFYKRRHELLKILLDLHSSYCSLAEKYDQLRYAVRDLSNEPIISNNKESNNLKMEEDKDENLNGKSNLQTWSQMMVKGSELIEDNLRQQFELIKRNDENREVIKQLRDQVTRLMEQNRALDCCLQSYKEQEMKGSESRVSKLKSLSCIAKFNTL</sequence>
<evidence type="ECO:0000256" key="1">
    <source>
        <dbReference type="ARBA" id="ARBA00023054"/>
    </source>
</evidence>
<dbReference type="PANTHER" id="PTHR32258:SF22">
    <property type="entry name" value="PROTEIN NETWORKED 3A-LIKE"/>
    <property type="match status" value="1"/>
</dbReference>
<dbReference type="GO" id="GO:0003779">
    <property type="term" value="F:actin binding"/>
    <property type="evidence" value="ECO:0007669"/>
    <property type="project" value="InterPro"/>
</dbReference>
<keyword evidence="6" id="KW-1185">Reference proteome</keyword>
<dbReference type="STRING" id="180498.A0A067JTG4"/>
<evidence type="ECO:0000256" key="2">
    <source>
        <dbReference type="ARBA" id="ARBA00038006"/>
    </source>
</evidence>
<proteinExistence type="inferred from homology"/>
<keyword evidence="1" id="KW-0175">Coiled coil</keyword>
<comment type="similarity">
    <text evidence="2">Belongs to the NET family.</text>
</comment>
<dbReference type="Pfam" id="PF07765">
    <property type="entry name" value="KIP1"/>
    <property type="match status" value="1"/>
</dbReference>
<feature type="domain" description="NAB" evidence="4">
    <location>
        <begin position="12"/>
        <end position="92"/>
    </location>
</feature>
<protein>
    <recommendedName>
        <fullName evidence="4">NAB domain-containing protein</fullName>
    </recommendedName>
</protein>
<dbReference type="AlphaFoldDB" id="A0A067JTG4"/>
<organism evidence="5 6">
    <name type="scientific">Jatropha curcas</name>
    <name type="common">Barbados nut</name>
    <dbReference type="NCBI Taxonomy" id="180498"/>
    <lineage>
        <taxon>Eukaryota</taxon>
        <taxon>Viridiplantae</taxon>
        <taxon>Streptophyta</taxon>
        <taxon>Embryophyta</taxon>
        <taxon>Tracheophyta</taxon>
        <taxon>Spermatophyta</taxon>
        <taxon>Magnoliopsida</taxon>
        <taxon>eudicotyledons</taxon>
        <taxon>Gunneridae</taxon>
        <taxon>Pentapetalae</taxon>
        <taxon>rosids</taxon>
        <taxon>fabids</taxon>
        <taxon>Malpighiales</taxon>
        <taxon>Euphorbiaceae</taxon>
        <taxon>Crotonoideae</taxon>
        <taxon>Jatropheae</taxon>
        <taxon>Jatropha</taxon>
    </lineage>
</organism>
<dbReference type="EMBL" id="KK915213">
    <property type="protein sequence ID" value="KDP23275.1"/>
    <property type="molecule type" value="Genomic_DNA"/>
</dbReference>
<gene>
    <name evidence="5" type="ORF">JCGZ_23108</name>
</gene>
<dbReference type="InterPro" id="IPR011684">
    <property type="entry name" value="NAB"/>
</dbReference>
<accession>A0A067JTG4</accession>
<evidence type="ECO:0000256" key="3">
    <source>
        <dbReference type="SAM" id="MobiDB-lite"/>
    </source>
</evidence>
<dbReference type="Proteomes" id="UP000027138">
    <property type="component" value="Unassembled WGS sequence"/>
</dbReference>
<dbReference type="OrthoDB" id="1924020at2759"/>
<dbReference type="PROSITE" id="PS51774">
    <property type="entry name" value="NAB"/>
    <property type="match status" value="1"/>
</dbReference>
<feature type="region of interest" description="Disordered" evidence="3">
    <location>
        <begin position="1"/>
        <end position="22"/>
    </location>
</feature>